<dbReference type="RefSeq" id="WP_167673952.1">
    <property type="nucleotide sequence ID" value="NZ_JAATJS010000006.1"/>
</dbReference>
<sequence>MRTALGVWTLAWLALGSSGASAASPAFPHYTIKDWCAFAATLNRQESKAILQGCLSQEQKSYELVKARWNTLPAEILRRCIPASQQNRNGSYFVLRMCIWGELPEARKHELVGG</sequence>
<keyword evidence="3" id="KW-1185">Reference proteome</keyword>
<feature type="signal peptide" evidence="1">
    <location>
        <begin position="1"/>
        <end position="22"/>
    </location>
</feature>
<keyword evidence="1" id="KW-0732">Signal</keyword>
<feature type="chain" id="PRO_5045696491" description="DUF1311 domain-containing protein" evidence="1">
    <location>
        <begin position="23"/>
        <end position="114"/>
    </location>
</feature>
<name>A0ABX0VFS6_9HYPH</name>
<dbReference type="EMBL" id="JAATJS010000006">
    <property type="protein sequence ID" value="NIX78034.1"/>
    <property type="molecule type" value="Genomic_DNA"/>
</dbReference>
<dbReference type="Proteomes" id="UP000707352">
    <property type="component" value="Unassembled WGS sequence"/>
</dbReference>
<evidence type="ECO:0000313" key="3">
    <source>
        <dbReference type="Proteomes" id="UP000707352"/>
    </source>
</evidence>
<evidence type="ECO:0008006" key="4">
    <source>
        <dbReference type="Google" id="ProtNLM"/>
    </source>
</evidence>
<proteinExistence type="predicted"/>
<evidence type="ECO:0000313" key="2">
    <source>
        <dbReference type="EMBL" id="NIX78034.1"/>
    </source>
</evidence>
<accession>A0ABX0VFS6</accession>
<gene>
    <name evidence="2" type="ORF">HB375_15655</name>
</gene>
<comment type="caution">
    <text evidence="2">The sequence shown here is derived from an EMBL/GenBank/DDBJ whole genome shotgun (WGS) entry which is preliminary data.</text>
</comment>
<evidence type="ECO:0000256" key="1">
    <source>
        <dbReference type="SAM" id="SignalP"/>
    </source>
</evidence>
<organism evidence="2 3">
    <name type="scientific">Microvirga terricola</name>
    <dbReference type="NCBI Taxonomy" id="2719797"/>
    <lineage>
        <taxon>Bacteria</taxon>
        <taxon>Pseudomonadati</taxon>
        <taxon>Pseudomonadota</taxon>
        <taxon>Alphaproteobacteria</taxon>
        <taxon>Hyphomicrobiales</taxon>
        <taxon>Methylobacteriaceae</taxon>
        <taxon>Microvirga</taxon>
    </lineage>
</organism>
<reference evidence="2 3" key="1">
    <citation type="submission" date="2020-03" db="EMBL/GenBank/DDBJ databases">
        <title>The genome sequence of Microvirga sp. c23x22.</title>
        <authorList>
            <person name="Zhang X."/>
        </authorList>
    </citation>
    <scope>NUCLEOTIDE SEQUENCE [LARGE SCALE GENOMIC DNA]</scope>
    <source>
        <strain evidence="3">c23x22</strain>
    </source>
</reference>
<protein>
    <recommendedName>
        <fullName evidence="4">DUF1311 domain-containing protein</fullName>
    </recommendedName>
</protein>